<keyword evidence="1 3" id="KW-0175">Coiled coil</keyword>
<dbReference type="AlphaFoldDB" id="A0A8W8HS32"/>
<feature type="coiled-coil region" evidence="3">
    <location>
        <begin position="66"/>
        <end position="93"/>
    </location>
</feature>
<name>A0A8W8HS32_MAGGI</name>
<comment type="similarity">
    <text evidence="2">Belongs to the FAM81 family.</text>
</comment>
<dbReference type="Gene3D" id="1.10.287.1490">
    <property type="match status" value="1"/>
</dbReference>
<evidence type="ECO:0000313" key="4">
    <source>
        <dbReference type="EnsemblMetazoa" id="G10731.1:cds"/>
    </source>
</evidence>
<evidence type="ECO:0000313" key="5">
    <source>
        <dbReference type="Proteomes" id="UP000005408"/>
    </source>
</evidence>
<evidence type="ECO:0000256" key="1">
    <source>
        <dbReference type="ARBA" id="ARBA00023054"/>
    </source>
</evidence>
<dbReference type="Proteomes" id="UP000005408">
    <property type="component" value="Unassembled WGS sequence"/>
</dbReference>
<keyword evidence="5" id="KW-1185">Reference proteome</keyword>
<evidence type="ECO:0000256" key="2">
    <source>
        <dbReference type="ARBA" id="ARBA00046344"/>
    </source>
</evidence>
<accession>A0A8W8HS32</accession>
<dbReference type="PANTHER" id="PTHR22420">
    <property type="entry name" value="PROTEIN FAM81A"/>
    <property type="match status" value="1"/>
</dbReference>
<dbReference type="PANTHER" id="PTHR22420:SF4">
    <property type="entry name" value="PROTEIN FAM81A"/>
    <property type="match status" value="1"/>
</dbReference>
<reference evidence="4" key="1">
    <citation type="submission" date="2022-08" db="UniProtKB">
        <authorList>
            <consortium name="EnsemblMetazoa"/>
        </authorList>
    </citation>
    <scope>IDENTIFICATION</scope>
    <source>
        <strain evidence="4">05x7-T-G4-1.051#20</strain>
    </source>
</reference>
<protein>
    <submittedName>
        <fullName evidence="4">Uncharacterized protein</fullName>
    </submittedName>
</protein>
<organism evidence="4 5">
    <name type="scientific">Magallana gigas</name>
    <name type="common">Pacific oyster</name>
    <name type="synonym">Crassostrea gigas</name>
    <dbReference type="NCBI Taxonomy" id="29159"/>
    <lineage>
        <taxon>Eukaryota</taxon>
        <taxon>Metazoa</taxon>
        <taxon>Spiralia</taxon>
        <taxon>Lophotrochozoa</taxon>
        <taxon>Mollusca</taxon>
        <taxon>Bivalvia</taxon>
        <taxon>Autobranchia</taxon>
        <taxon>Pteriomorphia</taxon>
        <taxon>Ostreida</taxon>
        <taxon>Ostreoidea</taxon>
        <taxon>Ostreidae</taxon>
        <taxon>Magallana</taxon>
    </lineage>
</organism>
<sequence length="182" mass="20688">MLQEHIRTITAVVNRLNSDISQLEESIRTRDNVSMGTNNAVKNLEVHHVASLTDLRGRIVRCDTSIARLSTELNNATAAIKQLSQQQSDMQGKIIERIHDVEARLVTVQNNQDRMASENKMKLQHLEGDTGQQMATLDSRTKSIIDDLKNTLNMYQANSDAEREKLEARLLSKNYYFPLLII</sequence>
<evidence type="ECO:0000256" key="3">
    <source>
        <dbReference type="SAM" id="Coils"/>
    </source>
</evidence>
<dbReference type="InterPro" id="IPR029619">
    <property type="entry name" value="FAM81"/>
</dbReference>
<dbReference type="EnsemblMetazoa" id="G10731.1">
    <property type="protein sequence ID" value="G10731.1:cds"/>
    <property type="gene ID" value="G10731"/>
</dbReference>
<proteinExistence type="inferred from homology"/>